<dbReference type="AlphaFoldDB" id="A0A0F9PSC0"/>
<organism evidence="1">
    <name type="scientific">marine sediment metagenome</name>
    <dbReference type="NCBI Taxonomy" id="412755"/>
    <lineage>
        <taxon>unclassified sequences</taxon>
        <taxon>metagenomes</taxon>
        <taxon>ecological metagenomes</taxon>
    </lineage>
</organism>
<accession>A0A0F9PSC0</accession>
<evidence type="ECO:0000313" key="1">
    <source>
        <dbReference type="EMBL" id="KKN34605.1"/>
    </source>
</evidence>
<protein>
    <submittedName>
        <fullName evidence="1">Uncharacterized protein</fullName>
    </submittedName>
</protein>
<reference evidence="1" key="1">
    <citation type="journal article" date="2015" name="Nature">
        <title>Complex archaea that bridge the gap between prokaryotes and eukaryotes.</title>
        <authorList>
            <person name="Spang A."/>
            <person name="Saw J.H."/>
            <person name="Jorgensen S.L."/>
            <person name="Zaremba-Niedzwiedzka K."/>
            <person name="Martijn J."/>
            <person name="Lind A.E."/>
            <person name="van Eijk R."/>
            <person name="Schleper C."/>
            <person name="Guy L."/>
            <person name="Ettema T.J."/>
        </authorList>
    </citation>
    <scope>NUCLEOTIDE SEQUENCE</scope>
</reference>
<dbReference type="EMBL" id="LAZR01002095">
    <property type="protein sequence ID" value="KKN34605.1"/>
    <property type="molecule type" value="Genomic_DNA"/>
</dbReference>
<comment type="caution">
    <text evidence="1">The sequence shown here is derived from an EMBL/GenBank/DDBJ whole genome shotgun (WGS) entry which is preliminary data.</text>
</comment>
<proteinExistence type="predicted"/>
<sequence length="43" mass="5123">MKTRVEKLLDKLNKGRVDNDLEFLECLMDLDFRLKKLEDKTAP</sequence>
<name>A0A0F9PSC0_9ZZZZ</name>
<gene>
    <name evidence="1" type="ORF">LCGC14_0791950</name>
</gene>